<protein>
    <recommendedName>
        <fullName evidence="3">DUF223 domain-containing protein</fullName>
    </recommendedName>
</protein>
<evidence type="ECO:0008006" key="3">
    <source>
        <dbReference type="Google" id="ProtNLM"/>
    </source>
</evidence>
<gene>
    <name evidence="1" type="ORF">LSALG_LOCUS27045</name>
</gene>
<organism evidence="1 2">
    <name type="scientific">Lactuca saligna</name>
    <name type="common">Willowleaf lettuce</name>
    <dbReference type="NCBI Taxonomy" id="75948"/>
    <lineage>
        <taxon>Eukaryota</taxon>
        <taxon>Viridiplantae</taxon>
        <taxon>Streptophyta</taxon>
        <taxon>Embryophyta</taxon>
        <taxon>Tracheophyta</taxon>
        <taxon>Spermatophyta</taxon>
        <taxon>Magnoliopsida</taxon>
        <taxon>eudicotyledons</taxon>
        <taxon>Gunneridae</taxon>
        <taxon>Pentapetalae</taxon>
        <taxon>asterids</taxon>
        <taxon>campanulids</taxon>
        <taxon>Asterales</taxon>
        <taxon>Asteraceae</taxon>
        <taxon>Cichorioideae</taxon>
        <taxon>Cichorieae</taxon>
        <taxon>Lactucinae</taxon>
        <taxon>Lactuca</taxon>
    </lineage>
</organism>
<evidence type="ECO:0000313" key="1">
    <source>
        <dbReference type="EMBL" id="CAI9287697.1"/>
    </source>
</evidence>
<name>A0AA36E9Z2_LACSI</name>
<keyword evidence="2" id="KW-1185">Reference proteome</keyword>
<dbReference type="AlphaFoldDB" id="A0AA36E9Z2"/>
<accession>A0AA36E9Z2</accession>
<dbReference type="EMBL" id="OX465081">
    <property type="protein sequence ID" value="CAI9287697.1"/>
    <property type="molecule type" value="Genomic_DNA"/>
</dbReference>
<proteinExistence type="predicted"/>
<dbReference type="Proteomes" id="UP001177003">
    <property type="component" value="Chromosome 5"/>
</dbReference>
<reference evidence="1" key="1">
    <citation type="submission" date="2023-04" db="EMBL/GenBank/DDBJ databases">
        <authorList>
            <person name="Vijverberg K."/>
            <person name="Xiong W."/>
            <person name="Schranz E."/>
        </authorList>
    </citation>
    <scope>NUCLEOTIDE SEQUENCE</scope>
</reference>
<evidence type="ECO:0000313" key="2">
    <source>
        <dbReference type="Proteomes" id="UP001177003"/>
    </source>
</evidence>
<sequence length="185" mass="21195">MYEEFTTIVELGYEAPGTKLEVRVVHTWMPQIRTYETWFLAVNKHGDAIQILGHNKDRGYIQSVFKLSKCYTISKYARGELDSFQEWMYTLLLGRLLQSVLSQTRARFLEIGSTSLPKNKYRTLLIAPQSLSKENVSYAINPTSLITISGPLTLLFDINKKSRGELLERTFTIKASIANMTFIDT</sequence>